<evidence type="ECO:0000256" key="1">
    <source>
        <dbReference type="SAM" id="MobiDB-lite"/>
    </source>
</evidence>
<feature type="compositionally biased region" description="Basic residues" evidence="1">
    <location>
        <begin position="62"/>
        <end position="78"/>
    </location>
</feature>
<sequence>GRLLSDSLRERPDDTDEEETSSTYWTRQLMKVEENDPDRWGHSGYKELYPEEFISTDEERGGKRKRERVRETKRKRPPSTREQSKRTRLSASTSSGG</sequence>
<dbReference type="InParanoid" id="A0A1X7SGD7"/>
<dbReference type="EnsemblMetazoa" id="Aqu2.1.01124_001">
    <property type="protein sequence ID" value="Aqu2.1.01124_001"/>
    <property type="gene ID" value="Aqu2.1.01124"/>
</dbReference>
<reference evidence="2" key="1">
    <citation type="submission" date="2017-05" db="UniProtKB">
        <authorList>
            <consortium name="EnsemblMetazoa"/>
        </authorList>
    </citation>
    <scope>IDENTIFICATION</scope>
</reference>
<feature type="compositionally biased region" description="Basic and acidic residues" evidence="1">
    <location>
        <begin position="30"/>
        <end position="49"/>
    </location>
</feature>
<feature type="region of interest" description="Disordered" evidence="1">
    <location>
        <begin position="1"/>
        <end position="97"/>
    </location>
</feature>
<proteinExistence type="predicted"/>
<dbReference type="eggNOG" id="ENOG502S0Y8">
    <property type="taxonomic scope" value="Eukaryota"/>
</dbReference>
<dbReference type="AlphaFoldDB" id="A0A1X7SGD7"/>
<dbReference type="PANTHER" id="PTHR46940">
    <property type="entry name" value="NKAP DOMAIN-CONTAINING 1"/>
    <property type="match status" value="1"/>
</dbReference>
<protein>
    <submittedName>
        <fullName evidence="2">Uncharacterized protein</fullName>
    </submittedName>
</protein>
<dbReference type="OrthoDB" id="10055694at2759"/>
<dbReference type="PANTHER" id="PTHR46940:SF1">
    <property type="entry name" value="NKAP DOMAIN CONTAINING 1"/>
    <property type="match status" value="1"/>
</dbReference>
<dbReference type="Pfam" id="PF15692">
    <property type="entry name" value="NKAP"/>
    <property type="match status" value="1"/>
</dbReference>
<evidence type="ECO:0000313" key="2">
    <source>
        <dbReference type="EnsemblMetazoa" id="Aqu2.1.01124_001"/>
    </source>
</evidence>
<organism evidence="2">
    <name type="scientific">Amphimedon queenslandica</name>
    <name type="common">Sponge</name>
    <dbReference type="NCBI Taxonomy" id="400682"/>
    <lineage>
        <taxon>Eukaryota</taxon>
        <taxon>Metazoa</taxon>
        <taxon>Porifera</taxon>
        <taxon>Demospongiae</taxon>
        <taxon>Heteroscleromorpha</taxon>
        <taxon>Haplosclerida</taxon>
        <taxon>Niphatidae</taxon>
        <taxon>Amphimedon</taxon>
    </lineage>
</organism>
<name>A0A1X7SGD7_AMPQE</name>
<accession>A0A1X7SGD7</accession>
<dbReference type="InterPro" id="IPR043407">
    <property type="entry name" value="Nkap_D1"/>
</dbReference>